<evidence type="ECO:0000256" key="1">
    <source>
        <dbReference type="SAM" id="Phobius"/>
    </source>
</evidence>
<dbReference type="RefSeq" id="WP_390213839.1">
    <property type="nucleotide sequence ID" value="NZ_JBHLXJ010000016.1"/>
</dbReference>
<keyword evidence="3" id="KW-1185">Reference proteome</keyword>
<keyword evidence="1" id="KW-0472">Membrane</keyword>
<evidence type="ECO:0000313" key="2">
    <source>
        <dbReference type="EMBL" id="MFC0351225.1"/>
    </source>
</evidence>
<dbReference type="InterPro" id="IPR011933">
    <property type="entry name" value="Double_TM_dom"/>
</dbReference>
<organism evidence="2 3">
    <name type="scientific">Undibacterium danionis</name>
    <dbReference type="NCBI Taxonomy" id="1812100"/>
    <lineage>
        <taxon>Bacteria</taxon>
        <taxon>Pseudomonadati</taxon>
        <taxon>Pseudomonadota</taxon>
        <taxon>Betaproteobacteria</taxon>
        <taxon>Burkholderiales</taxon>
        <taxon>Oxalobacteraceae</taxon>
        <taxon>Undibacterium</taxon>
    </lineage>
</organism>
<dbReference type="NCBIfam" id="TIGR02226">
    <property type="entry name" value="two_anch"/>
    <property type="match status" value="1"/>
</dbReference>
<dbReference type="EMBL" id="JBHLXJ010000016">
    <property type="protein sequence ID" value="MFC0351225.1"/>
    <property type="molecule type" value="Genomic_DNA"/>
</dbReference>
<proteinExistence type="predicted"/>
<dbReference type="Proteomes" id="UP001589844">
    <property type="component" value="Unassembled WGS sequence"/>
</dbReference>
<name>A0ABV6IIC8_9BURK</name>
<reference evidence="2 3" key="1">
    <citation type="submission" date="2024-09" db="EMBL/GenBank/DDBJ databases">
        <authorList>
            <person name="Sun Q."/>
            <person name="Mori K."/>
        </authorList>
    </citation>
    <scope>NUCLEOTIDE SEQUENCE [LARGE SCALE GENOMIC DNA]</scope>
    <source>
        <strain evidence="2 3">CCM 8677</strain>
    </source>
</reference>
<feature type="transmembrane region" description="Helical" evidence="1">
    <location>
        <begin position="6"/>
        <end position="22"/>
    </location>
</feature>
<feature type="transmembrane region" description="Helical" evidence="1">
    <location>
        <begin position="55"/>
        <end position="78"/>
    </location>
</feature>
<keyword evidence="1" id="KW-0812">Transmembrane</keyword>
<comment type="caution">
    <text evidence="2">The sequence shown here is derived from an EMBL/GenBank/DDBJ whole genome shotgun (WGS) entry which is preliminary data.</text>
</comment>
<accession>A0ABV6IIC8</accession>
<protein>
    <recommendedName>
        <fullName evidence="4">Aerotolerance regulator N-terminal domain-containing protein</fullName>
    </recommendedName>
</protein>
<gene>
    <name evidence="2" type="ORF">ACFFJH_15505</name>
</gene>
<evidence type="ECO:0000313" key="3">
    <source>
        <dbReference type="Proteomes" id="UP001589844"/>
    </source>
</evidence>
<evidence type="ECO:0008006" key="4">
    <source>
        <dbReference type="Google" id="ProtNLM"/>
    </source>
</evidence>
<sequence>MSSLLPYWWLLLPLMILPVLWLRQRRESSQRQGLATAKFLAAASPHMVQVWRWQAWLLLMLRCLLLLIAIAYLASIFIRWRGDTVLIAAGSDRDWIEQEIKANNMQDAKRMSFCAELSCDIQSTQILYWLEQHQSGWKESARLLVLGDASQIALNAQAPQLVPALTVKVATLPTTNASKNTSKNTSDNTKKIVEDHYITVRSDRVAAWQHLFAAFAVAGKANQNYVWQQEPDASTELVIWDSTQAVPQQWKTKAKAAFWWLSSGAGLVTEQTIAETQPNLQTLIDGKLHLKQFKNEGSRYWLLQVGSDWPLQLNDSQNAKRLFEAWQKMSQKRLNFPTTSFSLPANKNLILAQQQENTRDTLLVLLLCIFALERIFTHVRRR</sequence>
<keyword evidence="1" id="KW-1133">Transmembrane helix</keyword>